<organism evidence="2 3">
    <name type="scientific">Haloferula luteola</name>
    <dbReference type="NCBI Taxonomy" id="595692"/>
    <lineage>
        <taxon>Bacteria</taxon>
        <taxon>Pseudomonadati</taxon>
        <taxon>Verrucomicrobiota</taxon>
        <taxon>Verrucomicrobiia</taxon>
        <taxon>Verrucomicrobiales</taxon>
        <taxon>Verrucomicrobiaceae</taxon>
        <taxon>Haloferula</taxon>
    </lineage>
</organism>
<evidence type="ECO:0000313" key="2">
    <source>
        <dbReference type="EMBL" id="MBB5350297.1"/>
    </source>
</evidence>
<sequence length="554" mass="62609">MATSFLPEPYSHPYEIDPKYAKSAVYFCCEFGIDQSFKIYSGGLGFLAGSHMRSAAALKQNLCGIGVVWTCGYYNQTRGEGREMAVQFRRKEYAFLQDTGIRFQIPIYGKLVWIGAKFLPSEVFGTVPMFFLTTDLDENTPEDRQITQRLYDNDPGRRIAQYTVLGAGGARLLEELGVDPEVWHLNEAHALSAAFRVLEKHDGQVAEVKKRFVFTTHTPEEAGNEKHSFQQLLGASFFGGLDEGTIRHAVGLTDDLFNHSLAALRLSHMANGVSKLHGEVSRQMWGHYDNICPITHVTNAQNARYWKDRGLERARENNDLEFLHQRKRELKDGLMRIVADQTGKLFNKDVLTLVWARRFAGYKRADLITRDAKMFQQLVRDSDRPIQIIWAGKPYPFDYGAIETFNHLIRLTTDLPNVAVLVGYELELSRTLKLGSDVWLNNPVVTREASGTSGMTAAMNASINLSTYDGWICEFAEDGVNSFIVPPADPAMSEADRDRHDLEGLHAALNDRILPLYYDDPDGWWALVKKSMDDVLPAFGSDRMAAEYYENIYA</sequence>
<dbReference type="AlphaFoldDB" id="A0A840UVT5"/>
<protein>
    <submittedName>
        <fullName evidence="2">Starch phosphorylase</fullName>
        <ecNumber evidence="2">2.4.1.1</ecNumber>
    </submittedName>
</protein>
<keyword evidence="2" id="KW-0808">Transferase</keyword>
<accession>A0A840UVT5</accession>
<dbReference type="GO" id="GO:0030170">
    <property type="term" value="F:pyridoxal phosphate binding"/>
    <property type="evidence" value="ECO:0007669"/>
    <property type="project" value="InterPro"/>
</dbReference>
<dbReference type="Pfam" id="PF00343">
    <property type="entry name" value="Phosphorylase"/>
    <property type="match status" value="1"/>
</dbReference>
<dbReference type="NCBIfam" id="TIGR02094">
    <property type="entry name" value="more_P_ylases"/>
    <property type="match status" value="2"/>
</dbReference>
<dbReference type="EMBL" id="JACHFD010000002">
    <property type="protein sequence ID" value="MBB5350297.1"/>
    <property type="molecule type" value="Genomic_DNA"/>
</dbReference>
<dbReference type="RefSeq" id="WP_184015492.1">
    <property type="nucleotide sequence ID" value="NZ_JACHFD010000002.1"/>
</dbReference>
<dbReference type="PANTHER" id="PTHR42655:SF1">
    <property type="entry name" value="GLYCOGEN PHOSPHORYLASE"/>
    <property type="match status" value="1"/>
</dbReference>
<comment type="similarity">
    <text evidence="1">Belongs to the glycogen phosphorylase family.</text>
</comment>
<dbReference type="GO" id="GO:0008184">
    <property type="term" value="F:glycogen phosphorylase activity"/>
    <property type="evidence" value="ECO:0007669"/>
    <property type="project" value="InterPro"/>
</dbReference>
<keyword evidence="2" id="KW-0328">Glycosyltransferase</keyword>
<evidence type="ECO:0000256" key="1">
    <source>
        <dbReference type="ARBA" id="ARBA00006047"/>
    </source>
</evidence>
<reference evidence="2 3" key="1">
    <citation type="submission" date="2020-08" db="EMBL/GenBank/DDBJ databases">
        <title>Genomic Encyclopedia of Type Strains, Phase IV (KMG-IV): sequencing the most valuable type-strain genomes for metagenomic binning, comparative biology and taxonomic classification.</title>
        <authorList>
            <person name="Goeker M."/>
        </authorList>
    </citation>
    <scope>NUCLEOTIDE SEQUENCE [LARGE SCALE GENOMIC DNA]</scope>
    <source>
        <strain evidence="2 3">YC6886</strain>
    </source>
</reference>
<dbReference type="InterPro" id="IPR000811">
    <property type="entry name" value="Glyco_trans_35"/>
</dbReference>
<dbReference type="PANTHER" id="PTHR42655">
    <property type="entry name" value="GLYCOGEN PHOSPHORYLASE"/>
    <property type="match status" value="1"/>
</dbReference>
<dbReference type="InterPro" id="IPR011834">
    <property type="entry name" value="Agluc_phsphrylas"/>
</dbReference>
<dbReference type="SUPFAM" id="SSF53756">
    <property type="entry name" value="UDP-Glycosyltransferase/glycogen phosphorylase"/>
    <property type="match status" value="1"/>
</dbReference>
<evidence type="ECO:0000313" key="3">
    <source>
        <dbReference type="Proteomes" id="UP000557717"/>
    </source>
</evidence>
<proteinExistence type="inferred from homology"/>
<dbReference type="Gene3D" id="3.40.50.2000">
    <property type="entry name" value="Glycogen Phosphorylase B"/>
    <property type="match status" value="2"/>
</dbReference>
<name>A0A840UVT5_9BACT</name>
<gene>
    <name evidence="2" type="ORF">HNR46_000521</name>
</gene>
<keyword evidence="3" id="KW-1185">Reference proteome</keyword>
<dbReference type="Proteomes" id="UP000557717">
    <property type="component" value="Unassembled WGS sequence"/>
</dbReference>
<dbReference type="InterPro" id="IPR052182">
    <property type="entry name" value="Glycogen/Maltodextrin_Phosph"/>
</dbReference>
<dbReference type="GO" id="GO:0005975">
    <property type="term" value="P:carbohydrate metabolic process"/>
    <property type="evidence" value="ECO:0007669"/>
    <property type="project" value="InterPro"/>
</dbReference>
<dbReference type="EC" id="2.4.1.1" evidence="2"/>
<comment type="caution">
    <text evidence="2">The sequence shown here is derived from an EMBL/GenBank/DDBJ whole genome shotgun (WGS) entry which is preliminary data.</text>
</comment>